<dbReference type="GO" id="GO:0016301">
    <property type="term" value="F:kinase activity"/>
    <property type="evidence" value="ECO:0007669"/>
    <property type="project" value="UniProtKB-KW"/>
</dbReference>
<dbReference type="PANTHER" id="PTHR46969:SF1">
    <property type="entry name" value="BIFUNCTIONAL PROTEIN HLDE"/>
    <property type="match status" value="1"/>
</dbReference>
<proteinExistence type="predicted"/>
<organism evidence="4 5">
    <name type="scientific">Nocardia amamiensis</name>
    <dbReference type="NCBI Taxonomy" id="404578"/>
    <lineage>
        <taxon>Bacteria</taxon>
        <taxon>Bacillati</taxon>
        <taxon>Actinomycetota</taxon>
        <taxon>Actinomycetes</taxon>
        <taxon>Mycobacteriales</taxon>
        <taxon>Nocardiaceae</taxon>
        <taxon>Nocardia</taxon>
    </lineage>
</organism>
<dbReference type="EMBL" id="JADLQX010000003">
    <property type="protein sequence ID" value="MBF6297140.1"/>
    <property type="molecule type" value="Genomic_DNA"/>
</dbReference>
<dbReference type="Gene3D" id="3.40.1190.20">
    <property type="match status" value="1"/>
</dbReference>
<dbReference type="Pfam" id="PF00294">
    <property type="entry name" value="PfkB"/>
    <property type="match status" value="1"/>
</dbReference>
<dbReference type="InterPro" id="IPR002173">
    <property type="entry name" value="Carboh/pur_kinase_PfkB_CS"/>
</dbReference>
<gene>
    <name evidence="4" type="ORF">IU459_06230</name>
</gene>
<evidence type="ECO:0000313" key="5">
    <source>
        <dbReference type="Proteomes" id="UP000702209"/>
    </source>
</evidence>
<sequence>MTSQGPLVVVGDVLLDIDIEGRADRRSPDGDAPVVDVATRTLRPGGAGLAAALAGQDVADVVLIGGFATDPSGDRLRALLPERIRVVSLPFRGSTVRKERIRAVGPCAGCAGPEDRPATITRLDFGDGGVTADPLSDNVREAIDTARAVLVADYGRGAAGHPQVRTLLEARAGQIPLVWDPHPRGPVPIRDATLATPNRDEAQRFVPGTRGPRRAARMLTERWSAQAVAVTLGPDGAMLFCRGRPDVLHLPTPSGLLMSPGSDTCGAGDRFAAAAVSALADGADVEKAVQLAVAAATEFVNSGAASALAFPQDHAPVATPIPEHPM</sequence>
<comment type="caution">
    <text evidence="4">The sequence shown here is derived from an EMBL/GenBank/DDBJ whole genome shotgun (WGS) entry which is preliminary data.</text>
</comment>
<dbReference type="InterPro" id="IPR029056">
    <property type="entry name" value="Ribokinase-like"/>
</dbReference>
<dbReference type="PROSITE" id="PS00584">
    <property type="entry name" value="PFKB_KINASES_2"/>
    <property type="match status" value="1"/>
</dbReference>
<accession>A0ABS0CLR0</accession>
<dbReference type="RefSeq" id="WP_195128481.1">
    <property type="nucleotide sequence ID" value="NZ_JADLQX010000003.1"/>
</dbReference>
<keyword evidence="5" id="KW-1185">Reference proteome</keyword>
<dbReference type="SUPFAM" id="SSF53613">
    <property type="entry name" value="Ribokinase-like"/>
    <property type="match status" value="1"/>
</dbReference>
<feature type="domain" description="Carbohydrate kinase PfkB" evidence="3">
    <location>
        <begin position="189"/>
        <end position="306"/>
    </location>
</feature>
<evidence type="ECO:0000256" key="2">
    <source>
        <dbReference type="ARBA" id="ARBA00022777"/>
    </source>
</evidence>
<evidence type="ECO:0000313" key="4">
    <source>
        <dbReference type="EMBL" id="MBF6297140.1"/>
    </source>
</evidence>
<dbReference type="PANTHER" id="PTHR46969">
    <property type="entry name" value="BIFUNCTIONAL PROTEIN HLDE"/>
    <property type="match status" value="1"/>
</dbReference>
<dbReference type="InterPro" id="IPR011611">
    <property type="entry name" value="PfkB_dom"/>
</dbReference>
<name>A0ABS0CLR0_9NOCA</name>
<keyword evidence="2 4" id="KW-0418">Kinase</keyword>
<evidence type="ECO:0000256" key="1">
    <source>
        <dbReference type="ARBA" id="ARBA00022679"/>
    </source>
</evidence>
<evidence type="ECO:0000259" key="3">
    <source>
        <dbReference type="Pfam" id="PF00294"/>
    </source>
</evidence>
<keyword evidence="1" id="KW-0808">Transferase</keyword>
<protein>
    <submittedName>
        <fullName evidence="4">Bifunctional hydroxymethylpyrimidine kinase/phosphomethylpyrimidine kinase</fullName>
    </submittedName>
</protein>
<dbReference type="Proteomes" id="UP000702209">
    <property type="component" value="Unassembled WGS sequence"/>
</dbReference>
<reference evidence="4 5" key="1">
    <citation type="submission" date="2020-10" db="EMBL/GenBank/DDBJ databases">
        <title>Identification of Nocardia species via Next-generation sequencing and recognition of intraspecies genetic diversity.</title>
        <authorList>
            <person name="Li P."/>
            <person name="Li P."/>
            <person name="Lu B."/>
        </authorList>
    </citation>
    <scope>NUCLEOTIDE SEQUENCE [LARGE SCALE GENOMIC DNA]</scope>
    <source>
        <strain evidence="4 5">BJ06-0157</strain>
    </source>
</reference>